<reference evidence="7" key="2">
    <citation type="submission" date="2023-05" db="EMBL/GenBank/DDBJ databases">
        <authorList>
            <consortium name="Lawrence Berkeley National Laboratory"/>
            <person name="Steindorff A."/>
            <person name="Hensen N."/>
            <person name="Bonometti L."/>
            <person name="Westerberg I."/>
            <person name="Brannstrom I.O."/>
            <person name="Guillou S."/>
            <person name="Cros-Aarteil S."/>
            <person name="Calhoun S."/>
            <person name="Haridas S."/>
            <person name="Kuo A."/>
            <person name="Mondo S."/>
            <person name="Pangilinan J."/>
            <person name="Riley R."/>
            <person name="Labutti K."/>
            <person name="Andreopoulos B."/>
            <person name="Lipzen A."/>
            <person name="Chen C."/>
            <person name="Yanf M."/>
            <person name="Daum C."/>
            <person name="Ng V."/>
            <person name="Clum A."/>
            <person name="Ohm R."/>
            <person name="Martin F."/>
            <person name="Silar P."/>
            <person name="Natvig D."/>
            <person name="Lalanne C."/>
            <person name="Gautier V."/>
            <person name="Ament-Velasquez S.L."/>
            <person name="Kruys A."/>
            <person name="Hutchinson M.I."/>
            <person name="Powell A.J."/>
            <person name="Barry K."/>
            <person name="Miller A.N."/>
            <person name="Grigoriev I.V."/>
            <person name="Debuchy R."/>
            <person name="Gladieux P."/>
            <person name="Thoren M.H."/>
            <person name="Johannesson H."/>
        </authorList>
    </citation>
    <scope>NUCLEOTIDE SEQUENCE</scope>
    <source>
        <strain evidence="7">PSN293</strain>
    </source>
</reference>
<evidence type="ECO:0000313" key="7">
    <source>
        <dbReference type="EMBL" id="KAK4208241.1"/>
    </source>
</evidence>
<dbReference type="InterPro" id="IPR012951">
    <property type="entry name" value="BBE"/>
</dbReference>
<comment type="caution">
    <text evidence="7">The sequence shown here is derived from an EMBL/GenBank/DDBJ whole genome shotgun (WGS) entry which is preliminary data.</text>
</comment>
<feature type="domain" description="FAD-binding PCMH-type" evidence="6">
    <location>
        <begin position="76"/>
        <end position="246"/>
    </location>
</feature>
<proteinExistence type="inferred from homology"/>
<dbReference type="SUPFAM" id="SSF56176">
    <property type="entry name" value="FAD-binding/transporter-associated domain-like"/>
    <property type="match status" value="1"/>
</dbReference>
<dbReference type="PANTHER" id="PTHR42973:SF13">
    <property type="entry name" value="FAD-BINDING PCMH-TYPE DOMAIN-CONTAINING PROTEIN"/>
    <property type="match status" value="1"/>
</dbReference>
<dbReference type="Gene3D" id="3.40.462.20">
    <property type="match status" value="1"/>
</dbReference>
<dbReference type="EMBL" id="MU858252">
    <property type="protein sequence ID" value="KAK4208241.1"/>
    <property type="molecule type" value="Genomic_DNA"/>
</dbReference>
<dbReference type="Proteomes" id="UP001301769">
    <property type="component" value="Unassembled WGS sequence"/>
</dbReference>
<keyword evidence="8" id="KW-1185">Reference proteome</keyword>
<keyword evidence="4" id="KW-0560">Oxidoreductase</keyword>
<keyword evidence="2" id="KW-0285">Flavoprotein</keyword>
<dbReference type="Gene3D" id="3.30.465.10">
    <property type="match status" value="1"/>
</dbReference>
<protein>
    <recommendedName>
        <fullName evidence="6">FAD-binding PCMH-type domain-containing protein</fullName>
    </recommendedName>
</protein>
<dbReference type="InterPro" id="IPR050416">
    <property type="entry name" value="FAD-linked_Oxidoreductase"/>
</dbReference>
<dbReference type="InterPro" id="IPR006094">
    <property type="entry name" value="Oxid_FAD_bind_N"/>
</dbReference>
<comment type="similarity">
    <text evidence="1">Belongs to the oxygen-dependent FAD-linked oxidoreductase family.</text>
</comment>
<dbReference type="GO" id="GO:0071949">
    <property type="term" value="F:FAD binding"/>
    <property type="evidence" value="ECO:0007669"/>
    <property type="project" value="InterPro"/>
</dbReference>
<dbReference type="InterPro" id="IPR036318">
    <property type="entry name" value="FAD-bd_PCMH-like_sf"/>
</dbReference>
<evidence type="ECO:0000256" key="3">
    <source>
        <dbReference type="ARBA" id="ARBA00022827"/>
    </source>
</evidence>
<dbReference type="Gene3D" id="3.30.43.10">
    <property type="entry name" value="Uridine Diphospho-n-acetylenolpyruvylglucosamine Reductase, domain 2"/>
    <property type="match status" value="1"/>
</dbReference>
<gene>
    <name evidence="7" type="ORF">QBC37DRAFT_80310</name>
</gene>
<feature type="signal peptide" evidence="5">
    <location>
        <begin position="1"/>
        <end position="22"/>
    </location>
</feature>
<accession>A0AAN6XX73</accession>
<dbReference type="InterPro" id="IPR016169">
    <property type="entry name" value="FAD-bd_PCMH_sub2"/>
</dbReference>
<dbReference type="InterPro" id="IPR016167">
    <property type="entry name" value="FAD-bd_PCMH_sub1"/>
</dbReference>
<keyword evidence="3" id="KW-0274">FAD</keyword>
<evidence type="ECO:0000256" key="1">
    <source>
        <dbReference type="ARBA" id="ARBA00005466"/>
    </source>
</evidence>
<dbReference type="PROSITE" id="PS51387">
    <property type="entry name" value="FAD_PCMH"/>
    <property type="match status" value="1"/>
</dbReference>
<feature type="chain" id="PRO_5042989714" description="FAD-binding PCMH-type domain-containing protein" evidence="5">
    <location>
        <begin position="23"/>
        <end position="503"/>
    </location>
</feature>
<dbReference type="Pfam" id="PF01565">
    <property type="entry name" value="FAD_binding_4"/>
    <property type="match status" value="1"/>
</dbReference>
<dbReference type="PANTHER" id="PTHR42973">
    <property type="entry name" value="BINDING OXIDOREDUCTASE, PUTATIVE (AFU_ORTHOLOGUE AFUA_1G17690)-RELATED"/>
    <property type="match status" value="1"/>
</dbReference>
<dbReference type="InterPro" id="IPR016166">
    <property type="entry name" value="FAD-bd_PCMH"/>
</dbReference>
<dbReference type="Pfam" id="PF08031">
    <property type="entry name" value="BBE"/>
    <property type="match status" value="1"/>
</dbReference>
<evidence type="ECO:0000313" key="8">
    <source>
        <dbReference type="Proteomes" id="UP001301769"/>
    </source>
</evidence>
<name>A0AAN6XX73_9PEZI</name>
<dbReference type="GO" id="GO:0016491">
    <property type="term" value="F:oxidoreductase activity"/>
    <property type="evidence" value="ECO:0007669"/>
    <property type="project" value="UniProtKB-KW"/>
</dbReference>
<organism evidence="7 8">
    <name type="scientific">Rhypophila decipiens</name>
    <dbReference type="NCBI Taxonomy" id="261697"/>
    <lineage>
        <taxon>Eukaryota</taxon>
        <taxon>Fungi</taxon>
        <taxon>Dikarya</taxon>
        <taxon>Ascomycota</taxon>
        <taxon>Pezizomycotina</taxon>
        <taxon>Sordariomycetes</taxon>
        <taxon>Sordariomycetidae</taxon>
        <taxon>Sordariales</taxon>
        <taxon>Naviculisporaceae</taxon>
        <taxon>Rhypophila</taxon>
    </lineage>
</organism>
<evidence type="ECO:0000256" key="2">
    <source>
        <dbReference type="ARBA" id="ARBA00022630"/>
    </source>
</evidence>
<evidence type="ECO:0000256" key="5">
    <source>
        <dbReference type="SAM" id="SignalP"/>
    </source>
</evidence>
<evidence type="ECO:0000256" key="4">
    <source>
        <dbReference type="ARBA" id="ARBA00023002"/>
    </source>
</evidence>
<keyword evidence="5" id="KW-0732">Signal</keyword>
<dbReference type="AlphaFoldDB" id="A0AAN6XX73"/>
<reference evidence="7" key="1">
    <citation type="journal article" date="2023" name="Mol. Phylogenet. Evol.">
        <title>Genome-scale phylogeny and comparative genomics of the fungal order Sordariales.</title>
        <authorList>
            <person name="Hensen N."/>
            <person name="Bonometti L."/>
            <person name="Westerberg I."/>
            <person name="Brannstrom I.O."/>
            <person name="Guillou S."/>
            <person name="Cros-Aarteil S."/>
            <person name="Calhoun S."/>
            <person name="Haridas S."/>
            <person name="Kuo A."/>
            <person name="Mondo S."/>
            <person name="Pangilinan J."/>
            <person name="Riley R."/>
            <person name="LaButti K."/>
            <person name="Andreopoulos B."/>
            <person name="Lipzen A."/>
            <person name="Chen C."/>
            <person name="Yan M."/>
            <person name="Daum C."/>
            <person name="Ng V."/>
            <person name="Clum A."/>
            <person name="Steindorff A."/>
            <person name="Ohm R.A."/>
            <person name="Martin F."/>
            <person name="Silar P."/>
            <person name="Natvig D.O."/>
            <person name="Lalanne C."/>
            <person name="Gautier V."/>
            <person name="Ament-Velasquez S.L."/>
            <person name="Kruys A."/>
            <person name="Hutchinson M.I."/>
            <person name="Powell A.J."/>
            <person name="Barry K."/>
            <person name="Miller A.N."/>
            <person name="Grigoriev I.V."/>
            <person name="Debuchy R."/>
            <person name="Gladieux P."/>
            <person name="Hiltunen Thoren M."/>
            <person name="Johannesson H."/>
        </authorList>
    </citation>
    <scope>NUCLEOTIDE SEQUENCE</scope>
    <source>
        <strain evidence="7">PSN293</strain>
    </source>
</reference>
<sequence length="503" mass="54419">MAGFTLLRFVPVALSLATIAAAAPAPELDPILFPGGDKEAIPVCRDIESKVSSASKVIWPFHLGYGSALHHWFFSSSQNSTCAVEVGSARDLSTVVKIVGDTRTPFAIKSGGHASNPGFSSTPSVHISLEKMNQVILSADGKTVELGFGNTWFDVYKALESAGVNVVGGRVPGPGVGGFTLGGGYSWKTNQYGLTVDTVLSFDVVLPNGTFTRASASQNSDLFWALKGGTNRFGIVTSAVMETHPQPPKVYAGLAIYSSTQVPALLNATSRFFYENTDPKASIITTLEGSPLGTGATALLLFFYDGPNKPDSFKLFDDITPLVSTVKQQTFVQFLNGIPSRLGQVRNPRGAFITMSTSEISQRFVDVVNAEVQAVSKEMALHGGIVASFDIEPFTPYGEHATDSSYPHTSSPLPLNAYFSWISKFEDEWWWARMRQSIDNITAQAKAEGIYVNAELQPAYPNYSLFDEPVENMYGPTNTARLRAVRQKYDPERVMDLAGGFDI</sequence>
<evidence type="ECO:0000259" key="6">
    <source>
        <dbReference type="PROSITE" id="PS51387"/>
    </source>
</evidence>